<dbReference type="AlphaFoldDB" id="A0A4Y0BNY6"/>
<evidence type="ECO:0000313" key="2">
    <source>
        <dbReference type="EnsemblMetazoa" id="AFUN021078-PA"/>
    </source>
</evidence>
<organism evidence="2">
    <name type="scientific">Anopheles funestus</name>
    <name type="common">African malaria mosquito</name>
    <dbReference type="NCBI Taxonomy" id="62324"/>
    <lineage>
        <taxon>Eukaryota</taxon>
        <taxon>Metazoa</taxon>
        <taxon>Ecdysozoa</taxon>
        <taxon>Arthropoda</taxon>
        <taxon>Hexapoda</taxon>
        <taxon>Insecta</taxon>
        <taxon>Pterygota</taxon>
        <taxon>Neoptera</taxon>
        <taxon>Endopterygota</taxon>
        <taxon>Diptera</taxon>
        <taxon>Nematocera</taxon>
        <taxon>Culicoidea</taxon>
        <taxon>Culicidae</taxon>
        <taxon>Anophelinae</taxon>
        <taxon>Anopheles</taxon>
    </lineage>
</organism>
<reference evidence="2" key="1">
    <citation type="submission" date="2020-05" db="UniProtKB">
        <authorList>
            <consortium name="EnsemblMetazoa"/>
        </authorList>
    </citation>
    <scope>IDENTIFICATION</scope>
    <source>
        <strain evidence="2">FUMOZ</strain>
    </source>
</reference>
<dbReference type="EnsemblMetazoa" id="AFUN021078-RA">
    <property type="protein sequence ID" value="AFUN021078-PA"/>
    <property type="gene ID" value="AFUN021078"/>
</dbReference>
<feature type="chain" id="PRO_5021297180" evidence="1">
    <location>
        <begin position="17"/>
        <end position="71"/>
    </location>
</feature>
<accession>A0A4Y0BNY6</accession>
<evidence type="ECO:0000256" key="1">
    <source>
        <dbReference type="SAM" id="SignalP"/>
    </source>
</evidence>
<protein>
    <submittedName>
        <fullName evidence="2">Uncharacterized protein</fullName>
    </submittedName>
</protein>
<sequence length="71" mass="7572">MKLLLVPVLLAVCVGAQPLTDEQMKKAEGFALGCLAQHKSLNQEHLVLLEVFPALLPAAGQLHGCVRQAAE</sequence>
<name>A0A4Y0BNY6_ANOFN</name>
<keyword evidence="1" id="KW-0732">Signal</keyword>
<feature type="signal peptide" evidence="1">
    <location>
        <begin position="1"/>
        <end position="16"/>
    </location>
</feature>
<proteinExistence type="predicted"/>
<dbReference type="VEuPathDB" id="VectorBase:AFUN021078"/>